<dbReference type="PANTHER" id="PTHR28008">
    <property type="entry name" value="DOMAIN PROTEIN, PUTATIVE (AFU_ORTHOLOGUE AFUA_3G10980)-RELATED"/>
    <property type="match status" value="1"/>
</dbReference>
<accession>A0ABP4TII1</accession>
<proteinExistence type="predicted"/>
<evidence type="ECO:0000313" key="3">
    <source>
        <dbReference type="Proteomes" id="UP001500280"/>
    </source>
</evidence>
<keyword evidence="3" id="KW-1185">Reference proteome</keyword>
<protein>
    <recommendedName>
        <fullName evidence="4">VanZ family protein</fullName>
    </recommendedName>
</protein>
<dbReference type="Proteomes" id="UP001500280">
    <property type="component" value="Unassembled WGS sequence"/>
</dbReference>
<evidence type="ECO:0000313" key="2">
    <source>
        <dbReference type="EMBL" id="GAA1687791.1"/>
    </source>
</evidence>
<name>A0ABP4TII1_9ACTN</name>
<evidence type="ECO:0008006" key="4">
    <source>
        <dbReference type="Google" id="ProtNLM"/>
    </source>
</evidence>
<keyword evidence="1" id="KW-1133">Transmembrane helix</keyword>
<feature type="transmembrane region" description="Helical" evidence="1">
    <location>
        <begin position="103"/>
        <end position="121"/>
    </location>
</feature>
<organism evidence="2 3">
    <name type="scientific">Kribbella yunnanensis</name>
    <dbReference type="NCBI Taxonomy" id="190194"/>
    <lineage>
        <taxon>Bacteria</taxon>
        <taxon>Bacillati</taxon>
        <taxon>Actinomycetota</taxon>
        <taxon>Actinomycetes</taxon>
        <taxon>Propionibacteriales</taxon>
        <taxon>Kribbellaceae</taxon>
        <taxon>Kribbella</taxon>
    </lineage>
</organism>
<keyword evidence="1" id="KW-0472">Membrane</keyword>
<feature type="transmembrane region" description="Helical" evidence="1">
    <location>
        <begin position="16"/>
        <end position="34"/>
    </location>
</feature>
<gene>
    <name evidence="2" type="ORF">GCM10009745_35750</name>
</gene>
<dbReference type="RefSeq" id="WP_344152643.1">
    <property type="nucleotide sequence ID" value="NZ_BAAANF010000012.1"/>
</dbReference>
<dbReference type="EMBL" id="BAAANF010000012">
    <property type="protein sequence ID" value="GAA1687791.1"/>
    <property type="molecule type" value="Genomic_DNA"/>
</dbReference>
<sequence>MTSEVAGTAGARTAVWAWRVAFVAACALQLYGVYSPGEPGPSELFPGVDKVAHFGLFAAVAFTGLIVGVPTRWLLAALAANAIGSELVQYYFLPHRDGDVFDALADLLGVAAGAWAGWAVVRRTARTT</sequence>
<comment type="caution">
    <text evidence="2">The sequence shown here is derived from an EMBL/GenBank/DDBJ whole genome shotgun (WGS) entry which is preliminary data.</text>
</comment>
<feature type="transmembrane region" description="Helical" evidence="1">
    <location>
        <begin position="54"/>
        <end position="83"/>
    </location>
</feature>
<keyword evidence="1" id="KW-0812">Transmembrane</keyword>
<reference evidence="3" key="1">
    <citation type="journal article" date="2019" name="Int. J. Syst. Evol. Microbiol.">
        <title>The Global Catalogue of Microorganisms (GCM) 10K type strain sequencing project: providing services to taxonomists for standard genome sequencing and annotation.</title>
        <authorList>
            <consortium name="The Broad Institute Genomics Platform"/>
            <consortium name="The Broad Institute Genome Sequencing Center for Infectious Disease"/>
            <person name="Wu L."/>
            <person name="Ma J."/>
        </authorList>
    </citation>
    <scope>NUCLEOTIDE SEQUENCE [LARGE SCALE GENOMIC DNA]</scope>
    <source>
        <strain evidence="3">JCM 14307</strain>
    </source>
</reference>
<dbReference type="PANTHER" id="PTHR28008:SF1">
    <property type="entry name" value="DOMAIN PROTEIN, PUTATIVE (AFU_ORTHOLOGUE AFUA_3G10980)-RELATED"/>
    <property type="match status" value="1"/>
</dbReference>
<evidence type="ECO:0000256" key="1">
    <source>
        <dbReference type="SAM" id="Phobius"/>
    </source>
</evidence>